<accession>A0A366XTD4</accession>
<dbReference type="OrthoDB" id="2918658at2"/>
<reference evidence="1 2" key="1">
    <citation type="submission" date="2018-07" db="EMBL/GenBank/DDBJ databases">
        <title>Lottiidibacillus patelloidae gen. nov., sp. nov., isolated from the intestinal tract of a marine limpet and the reclassification of B. taeanensis BH030017T, B. algicola KMM 3737T and B. hwajinpoensis SW-72T as genus Lottiidibacillus.</title>
        <authorList>
            <person name="Liu R."/>
            <person name="Huang Z."/>
        </authorList>
    </citation>
    <scope>NUCLEOTIDE SEQUENCE [LARGE SCALE GENOMIC DNA]</scope>
    <source>
        <strain evidence="1 2">BH030017</strain>
    </source>
</reference>
<dbReference type="Proteomes" id="UP000253314">
    <property type="component" value="Unassembled WGS sequence"/>
</dbReference>
<gene>
    <name evidence="1" type="ORF">DS031_22365</name>
</gene>
<protein>
    <submittedName>
        <fullName evidence="1">Uncharacterized protein</fullName>
    </submittedName>
</protein>
<dbReference type="AlphaFoldDB" id="A0A366XTD4"/>
<dbReference type="RefSeq" id="WP_113808383.1">
    <property type="nucleotide sequence ID" value="NZ_QOCW01000038.1"/>
</dbReference>
<proteinExistence type="predicted"/>
<name>A0A366XTD4_9BACI</name>
<keyword evidence="2" id="KW-1185">Reference proteome</keyword>
<organism evidence="1 2">
    <name type="scientific">Bacillus taeanensis</name>
    <dbReference type="NCBI Taxonomy" id="273032"/>
    <lineage>
        <taxon>Bacteria</taxon>
        <taxon>Bacillati</taxon>
        <taxon>Bacillota</taxon>
        <taxon>Bacilli</taxon>
        <taxon>Bacillales</taxon>
        <taxon>Bacillaceae</taxon>
        <taxon>Bacillus</taxon>
    </lineage>
</organism>
<sequence>MNHNRDYDRDGDREDMLTEQGLKEILEHSYAVENELMRRYTMTAEQIHDNDELKERLRNFAEGNAKRTQQLRDEINQIH</sequence>
<evidence type="ECO:0000313" key="1">
    <source>
        <dbReference type="EMBL" id="RBW67414.1"/>
    </source>
</evidence>
<evidence type="ECO:0000313" key="2">
    <source>
        <dbReference type="Proteomes" id="UP000253314"/>
    </source>
</evidence>
<dbReference type="EMBL" id="QOCW01000038">
    <property type="protein sequence ID" value="RBW67414.1"/>
    <property type="molecule type" value="Genomic_DNA"/>
</dbReference>
<comment type="caution">
    <text evidence="1">The sequence shown here is derived from an EMBL/GenBank/DDBJ whole genome shotgun (WGS) entry which is preliminary data.</text>
</comment>